<dbReference type="Pfam" id="PF04069">
    <property type="entry name" value="OpuAC"/>
    <property type="match status" value="1"/>
</dbReference>
<name>A0A9X1A714_9HYPH</name>
<dbReference type="Proteomes" id="UP001138921">
    <property type="component" value="Unassembled WGS sequence"/>
</dbReference>
<dbReference type="SUPFAM" id="SSF53850">
    <property type="entry name" value="Periplasmic binding protein-like II"/>
    <property type="match status" value="1"/>
</dbReference>
<evidence type="ECO:0000259" key="2">
    <source>
        <dbReference type="Pfam" id="PF04069"/>
    </source>
</evidence>
<dbReference type="GO" id="GO:0043190">
    <property type="term" value="C:ATP-binding cassette (ABC) transporter complex"/>
    <property type="evidence" value="ECO:0007669"/>
    <property type="project" value="InterPro"/>
</dbReference>
<feature type="signal peptide" evidence="1">
    <location>
        <begin position="1"/>
        <end position="23"/>
    </location>
</feature>
<evidence type="ECO:0000313" key="4">
    <source>
        <dbReference type="Proteomes" id="UP001138921"/>
    </source>
</evidence>
<feature type="chain" id="PRO_5040869962" evidence="1">
    <location>
        <begin position="24"/>
        <end position="317"/>
    </location>
</feature>
<dbReference type="GO" id="GO:0022857">
    <property type="term" value="F:transmembrane transporter activity"/>
    <property type="evidence" value="ECO:0007669"/>
    <property type="project" value="InterPro"/>
</dbReference>
<dbReference type="Gene3D" id="3.40.190.10">
    <property type="entry name" value="Periplasmic binding protein-like II"/>
    <property type="match status" value="1"/>
</dbReference>
<feature type="domain" description="ABC-type glycine betaine transport system substrate-binding" evidence="2">
    <location>
        <begin position="25"/>
        <end position="306"/>
    </location>
</feature>
<dbReference type="RefSeq" id="WP_214385778.1">
    <property type="nucleotide sequence ID" value="NZ_JAFLWW010000001.1"/>
</dbReference>
<accession>A0A9X1A714</accession>
<organism evidence="3 4">
    <name type="scientific">Aminobacter anthyllidis</name>
    <dbReference type="NCBI Taxonomy" id="1035067"/>
    <lineage>
        <taxon>Bacteria</taxon>
        <taxon>Pseudomonadati</taxon>
        <taxon>Pseudomonadota</taxon>
        <taxon>Alphaproteobacteria</taxon>
        <taxon>Hyphomicrobiales</taxon>
        <taxon>Phyllobacteriaceae</taxon>
        <taxon>Aminobacter</taxon>
    </lineage>
</organism>
<dbReference type="EMBL" id="JAFLWW010000001">
    <property type="protein sequence ID" value="MBT1154506.1"/>
    <property type="molecule type" value="Genomic_DNA"/>
</dbReference>
<comment type="caution">
    <text evidence="3">The sequence shown here is derived from an EMBL/GenBank/DDBJ whole genome shotgun (WGS) entry which is preliminary data.</text>
</comment>
<keyword evidence="4" id="KW-1185">Reference proteome</keyword>
<reference evidence="3" key="1">
    <citation type="journal article" date="2021" name="Microorganisms">
        <title>Phylogenomic Reconstruction and Metabolic Potential of the Genus Aminobacter.</title>
        <authorList>
            <person name="Artuso I."/>
            <person name="Turrini P."/>
            <person name="Pirolo M."/>
            <person name="Lugli G.A."/>
            <person name="Ventura M."/>
            <person name="Visca P."/>
        </authorList>
    </citation>
    <scope>NUCLEOTIDE SEQUENCE</scope>
    <source>
        <strain evidence="3">LMG 26462</strain>
    </source>
</reference>
<dbReference type="InterPro" id="IPR007210">
    <property type="entry name" value="ABC_Gly_betaine_transp_sub-bd"/>
</dbReference>
<dbReference type="AlphaFoldDB" id="A0A9X1A714"/>
<dbReference type="CDD" id="cd13642">
    <property type="entry name" value="PBP2_BCP_1"/>
    <property type="match status" value="1"/>
</dbReference>
<evidence type="ECO:0000256" key="1">
    <source>
        <dbReference type="SAM" id="SignalP"/>
    </source>
</evidence>
<dbReference type="Gene3D" id="3.40.190.100">
    <property type="entry name" value="Glycine betaine-binding periplasmic protein, domain 2"/>
    <property type="match status" value="1"/>
</dbReference>
<proteinExistence type="predicted"/>
<keyword evidence="1" id="KW-0732">Signal</keyword>
<gene>
    <name evidence="3" type="ORF">J1C56_02765</name>
</gene>
<dbReference type="Gene3D" id="3.10.105.10">
    <property type="entry name" value="Dipeptide-binding Protein, Domain 3"/>
    <property type="match status" value="1"/>
</dbReference>
<sequence length="317" mass="34812">MKAMLRGVCVTAVLFGGILQAHAADLVVAMPNWPSGQASANIIKVALEKSLKIDVEVEEMGTLIAFTGLDSGKVDVHPEVWRPNLDSVVQKYVTERGTVHLSPRSVSATQGLCVTQKTYDDYGIHDVADLKDPAKTKAFDTDGDGKGEIWIGAQGWSSTDIERIRAKSYGYAATMTLLEMPEEVGMSAVDAAVATDKPIVFYCYSPHHVFELHRIKQLSEPAFDGAKWNVVLPADDPMWLSKSDAPVAWKPSSFSVAYATSLSKRLPQVAKFLDNIDFSADEVTAMSYALEVERQDPATFAEQWVASHEDRVKAWMK</sequence>
<protein>
    <submittedName>
        <fullName evidence="3">Amino acid-binding protein</fullName>
    </submittedName>
</protein>
<evidence type="ECO:0000313" key="3">
    <source>
        <dbReference type="EMBL" id="MBT1154506.1"/>
    </source>
</evidence>
<reference evidence="3" key="2">
    <citation type="submission" date="2021-03" db="EMBL/GenBank/DDBJ databases">
        <authorList>
            <person name="Artuso I."/>
            <person name="Turrini P."/>
            <person name="Pirolo M."/>
            <person name="Lugli G.A."/>
            <person name="Ventura M."/>
            <person name="Visca P."/>
        </authorList>
    </citation>
    <scope>NUCLEOTIDE SEQUENCE</scope>
    <source>
        <strain evidence="3">LMG 26462</strain>
    </source>
</reference>